<dbReference type="EMBL" id="OZ021741">
    <property type="protein sequence ID" value="CAK9325495.1"/>
    <property type="molecule type" value="Genomic_DNA"/>
</dbReference>
<sequence>MGSYSYSSIFIILFMIMIMQIFLLLLSFVANKNRQGFALFCNPMKFSTTNSVPSSLVQSPKHSIECRNRTDPMIPNLDLIALACLYGSFIALILLIIIFFLLVMLFLSSSLALFSVFVGDLYDAYSVMSVYYEEVKAEFELGLCLMVYGVMGFGVDVVLGIKSLFRHQNLRINIRHQQMKVKEKWRFGFGMLDKL</sequence>
<accession>A0ABP0Z125</accession>
<keyword evidence="1" id="KW-0472">Membrane</keyword>
<dbReference type="Proteomes" id="UP001642487">
    <property type="component" value="Chromosome 7"/>
</dbReference>
<gene>
    <name evidence="2" type="ORF">CITCOLO1_LOCUS17759</name>
</gene>
<evidence type="ECO:0000313" key="2">
    <source>
        <dbReference type="EMBL" id="CAK9325495.1"/>
    </source>
</evidence>
<evidence type="ECO:0000313" key="3">
    <source>
        <dbReference type="Proteomes" id="UP001642487"/>
    </source>
</evidence>
<protein>
    <recommendedName>
        <fullName evidence="4">NADH dehydrogenase subunit 6</fullName>
    </recommendedName>
</protein>
<organism evidence="2 3">
    <name type="scientific">Citrullus colocynthis</name>
    <name type="common">colocynth</name>
    <dbReference type="NCBI Taxonomy" id="252529"/>
    <lineage>
        <taxon>Eukaryota</taxon>
        <taxon>Viridiplantae</taxon>
        <taxon>Streptophyta</taxon>
        <taxon>Embryophyta</taxon>
        <taxon>Tracheophyta</taxon>
        <taxon>Spermatophyta</taxon>
        <taxon>Magnoliopsida</taxon>
        <taxon>eudicotyledons</taxon>
        <taxon>Gunneridae</taxon>
        <taxon>Pentapetalae</taxon>
        <taxon>rosids</taxon>
        <taxon>fabids</taxon>
        <taxon>Cucurbitales</taxon>
        <taxon>Cucurbitaceae</taxon>
        <taxon>Benincaseae</taxon>
        <taxon>Citrullus</taxon>
    </lineage>
</organism>
<keyword evidence="3" id="KW-1185">Reference proteome</keyword>
<feature type="transmembrane region" description="Helical" evidence="1">
    <location>
        <begin position="145"/>
        <end position="165"/>
    </location>
</feature>
<evidence type="ECO:0000256" key="1">
    <source>
        <dbReference type="SAM" id="Phobius"/>
    </source>
</evidence>
<keyword evidence="1" id="KW-0812">Transmembrane</keyword>
<feature type="transmembrane region" description="Helical" evidence="1">
    <location>
        <begin position="6"/>
        <end position="30"/>
    </location>
</feature>
<reference evidence="2 3" key="1">
    <citation type="submission" date="2024-03" db="EMBL/GenBank/DDBJ databases">
        <authorList>
            <person name="Gkanogiannis A."/>
            <person name="Becerra Lopez-Lavalle L."/>
        </authorList>
    </citation>
    <scope>NUCLEOTIDE SEQUENCE [LARGE SCALE GENOMIC DNA]</scope>
</reference>
<evidence type="ECO:0008006" key="4">
    <source>
        <dbReference type="Google" id="ProtNLM"/>
    </source>
</evidence>
<feature type="transmembrane region" description="Helical" evidence="1">
    <location>
        <begin position="79"/>
        <end position="107"/>
    </location>
</feature>
<keyword evidence="1" id="KW-1133">Transmembrane helix</keyword>
<proteinExistence type="predicted"/>
<name>A0ABP0Z125_9ROSI</name>